<name>A0ABQ8A2A4_BRANA</name>
<feature type="compositionally biased region" description="Basic and acidic residues" evidence="1">
    <location>
        <begin position="21"/>
        <end position="37"/>
    </location>
</feature>
<comment type="caution">
    <text evidence="2">The sequence shown here is derived from an EMBL/GenBank/DDBJ whole genome shotgun (WGS) entry which is preliminary data.</text>
</comment>
<accession>A0ABQ8A2A4</accession>
<dbReference type="EMBL" id="JAGKQM010000014">
    <property type="protein sequence ID" value="KAH0886649.1"/>
    <property type="molecule type" value="Genomic_DNA"/>
</dbReference>
<feature type="non-terminal residue" evidence="2">
    <location>
        <position position="289"/>
    </location>
</feature>
<gene>
    <name evidence="2" type="ORF">HID58_062745</name>
</gene>
<proteinExistence type="predicted"/>
<reference evidence="2 3" key="1">
    <citation type="submission" date="2021-05" db="EMBL/GenBank/DDBJ databases">
        <title>Genome Assembly of Synthetic Allotetraploid Brassica napus Reveals Homoeologous Exchanges between Subgenomes.</title>
        <authorList>
            <person name="Davis J.T."/>
        </authorList>
    </citation>
    <scope>NUCLEOTIDE SEQUENCE [LARGE SCALE GENOMIC DNA]</scope>
    <source>
        <strain evidence="3">cv. Da-Ae</strain>
        <tissue evidence="2">Seedling</tissue>
    </source>
</reference>
<evidence type="ECO:0000313" key="2">
    <source>
        <dbReference type="EMBL" id="KAH0886649.1"/>
    </source>
</evidence>
<evidence type="ECO:0000313" key="3">
    <source>
        <dbReference type="Proteomes" id="UP000824890"/>
    </source>
</evidence>
<sequence length="289" mass="31458">QHKLIHWDLELAISSFTSPSDPHEDAPSSSRGDGDHDTDFEEDDPSRGAIVNDPRAVRPPGMAWKIITLPVSTVSGSLGVAAAGLSHRRRFLWRQVKRWSLLLCSIETMDFGGRGRDSVSALSSALSELWIGAIIQGGFLAWRDDALAWRPWREKIGLHVRVVVPGDGGYHRSVVAGFSPGGGGSFSSADAGSSSREGRVFVLMMKLSAEVKSVKSTIRWFSMRVSRVLSGSKAEGRSRWFEKDLRHDVKARKIGGFGGGSAAKRAVRRSHPVSSGVDEGQVEAEKRMP</sequence>
<protein>
    <submittedName>
        <fullName evidence="2">Uncharacterized protein</fullName>
    </submittedName>
</protein>
<organism evidence="2 3">
    <name type="scientific">Brassica napus</name>
    <name type="common">Rape</name>
    <dbReference type="NCBI Taxonomy" id="3708"/>
    <lineage>
        <taxon>Eukaryota</taxon>
        <taxon>Viridiplantae</taxon>
        <taxon>Streptophyta</taxon>
        <taxon>Embryophyta</taxon>
        <taxon>Tracheophyta</taxon>
        <taxon>Spermatophyta</taxon>
        <taxon>Magnoliopsida</taxon>
        <taxon>eudicotyledons</taxon>
        <taxon>Gunneridae</taxon>
        <taxon>Pentapetalae</taxon>
        <taxon>rosids</taxon>
        <taxon>malvids</taxon>
        <taxon>Brassicales</taxon>
        <taxon>Brassicaceae</taxon>
        <taxon>Brassiceae</taxon>
        <taxon>Brassica</taxon>
    </lineage>
</organism>
<dbReference type="Proteomes" id="UP000824890">
    <property type="component" value="Unassembled WGS sequence"/>
</dbReference>
<feature type="region of interest" description="Disordered" evidence="1">
    <location>
        <begin position="256"/>
        <end position="289"/>
    </location>
</feature>
<feature type="non-terminal residue" evidence="2">
    <location>
        <position position="1"/>
    </location>
</feature>
<feature type="region of interest" description="Disordered" evidence="1">
    <location>
        <begin position="16"/>
        <end position="54"/>
    </location>
</feature>
<keyword evidence="3" id="KW-1185">Reference proteome</keyword>
<evidence type="ECO:0000256" key="1">
    <source>
        <dbReference type="SAM" id="MobiDB-lite"/>
    </source>
</evidence>